<evidence type="ECO:0000313" key="3">
    <source>
        <dbReference type="Proteomes" id="UP001595906"/>
    </source>
</evidence>
<name>A0ABV8PWJ3_9BACT</name>
<accession>A0ABV8PWJ3</accession>
<dbReference type="RefSeq" id="WP_379014184.1">
    <property type="nucleotide sequence ID" value="NZ_JBHSDC010000022.1"/>
</dbReference>
<dbReference type="EMBL" id="JBHSDC010000022">
    <property type="protein sequence ID" value="MFC4232362.1"/>
    <property type="molecule type" value="Genomic_DNA"/>
</dbReference>
<organism evidence="2 3">
    <name type="scientific">Parasediminibacterium paludis</name>
    <dbReference type="NCBI Taxonomy" id="908966"/>
    <lineage>
        <taxon>Bacteria</taxon>
        <taxon>Pseudomonadati</taxon>
        <taxon>Bacteroidota</taxon>
        <taxon>Chitinophagia</taxon>
        <taxon>Chitinophagales</taxon>
        <taxon>Chitinophagaceae</taxon>
        <taxon>Parasediminibacterium</taxon>
    </lineage>
</organism>
<sequence>MKKITLACFLCLGVVVVVAQQSNRKWQFSVGASASLPSGKFSNYYNTGYGGEAEISYLFNEKFSWYVTSGYYVFTGKKNTYSVNYGGIPFNFDYTSPKIGYIPILGGPRYTIGNFSLGIAAGVGIYNFKNEGNTYNVISDTTGISFTYSPQIAYTTGKFKIAASYTSSTVKLDAQFSSYVDLKNAAFIGIKLFYQF</sequence>
<evidence type="ECO:0000256" key="1">
    <source>
        <dbReference type="SAM" id="SignalP"/>
    </source>
</evidence>
<reference evidence="3" key="1">
    <citation type="journal article" date="2019" name="Int. J. Syst. Evol. Microbiol.">
        <title>The Global Catalogue of Microorganisms (GCM) 10K type strain sequencing project: providing services to taxonomists for standard genome sequencing and annotation.</title>
        <authorList>
            <consortium name="The Broad Institute Genomics Platform"/>
            <consortium name="The Broad Institute Genome Sequencing Center for Infectious Disease"/>
            <person name="Wu L."/>
            <person name="Ma J."/>
        </authorList>
    </citation>
    <scope>NUCLEOTIDE SEQUENCE [LARGE SCALE GENOMIC DNA]</scope>
    <source>
        <strain evidence="3">CECT 8010</strain>
    </source>
</reference>
<keyword evidence="1" id="KW-0732">Signal</keyword>
<dbReference type="Proteomes" id="UP001595906">
    <property type="component" value="Unassembled WGS sequence"/>
</dbReference>
<feature type="chain" id="PRO_5046359550" description="Outer membrane protein beta-barrel domain-containing protein" evidence="1">
    <location>
        <begin position="20"/>
        <end position="196"/>
    </location>
</feature>
<evidence type="ECO:0000313" key="2">
    <source>
        <dbReference type="EMBL" id="MFC4232362.1"/>
    </source>
</evidence>
<gene>
    <name evidence="2" type="ORF">ACFOW1_10700</name>
</gene>
<proteinExistence type="predicted"/>
<feature type="signal peptide" evidence="1">
    <location>
        <begin position="1"/>
        <end position="19"/>
    </location>
</feature>
<evidence type="ECO:0008006" key="4">
    <source>
        <dbReference type="Google" id="ProtNLM"/>
    </source>
</evidence>
<protein>
    <recommendedName>
        <fullName evidence="4">Outer membrane protein beta-barrel domain-containing protein</fullName>
    </recommendedName>
</protein>
<keyword evidence="3" id="KW-1185">Reference proteome</keyword>
<comment type="caution">
    <text evidence="2">The sequence shown here is derived from an EMBL/GenBank/DDBJ whole genome shotgun (WGS) entry which is preliminary data.</text>
</comment>